<name>A0ABW0SDV4_9RHOB</name>
<keyword evidence="1" id="KW-0732">Signal</keyword>
<evidence type="ECO:0000313" key="2">
    <source>
        <dbReference type="EMBL" id="MFC5567127.1"/>
    </source>
</evidence>
<gene>
    <name evidence="2" type="ORF">ACFPOC_11985</name>
</gene>
<reference evidence="3" key="1">
    <citation type="journal article" date="2019" name="Int. J. Syst. Evol. Microbiol.">
        <title>The Global Catalogue of Microorganisms (GCM) 10K type strain sequencing project: providing services to taxonomists for standard genome sequencing and annotation.</title>
        <authorList>
            <consortium name="The Broad Institute Genomics Platform"/>
            <consortium name="The Broad Institute Genome Sequencing Center for Infectious Disease"/>
            <person name="Wu L."/>
            <person name="Ma J."/>
        </authorList>
    </citation>
    <scope>NUCLEOTIDE SEQUENCE [LARGE SCALE GENOMIC DNA]</scope>
    <source>
        <strain evidence="3">KACC 11588</strain>
    </source>
</reference>
<dbReference type="EMBL" id="JBHSNA010000011">
    <property type="protein sequence ID" value="MFC5567127.1"/>
    <property type="molecule type" value="Genomic_DNA"/>
</dbReference>
<organism evidence="2 3">
    <name type="scientific">Rubellimicrobium aerolatum</name>
    <dbReference type="NCBI Taxonomy" id="490979"/>
    <lineage>
        <taxon>Bacteria</taxon>
        <taxon>Pseudomonadati</taxon>
        <taxon>Pseudomonadota</taxon>
        <taxon>Alphaproteobacteria</taxon>
        <taxon>Rhodobacterales</taxon>
        <taxon>Roseobacteraceae</taxon>
        <taxon>Rubellimicrobium</taxon>
    </lineage>
</organism>
<proteinExistence type="predicted"/>
<sequence>MRKLLLTGALMFGAAGIGVLWTQPGAPAAAPAAAASTAAPLGDLSSLQVIVADVQGLATKGDWPVAEARITDFETAWDDAEPTMRPRDVTAWGNVDAAADAALDALRAGSPDEAQVTATLAALSAELAHPTAGGGEATPTVGIVGPDGTVAVTDPNGRPIPCEDMASALRTALAAAGNLTAADKASVDDLQAKGLERCNADDDARADAFFADALTILAP</sequence>
<keyword evidence="3" id="KW-1185">Reference proteome</keyword>
<accession>A0ABW0SDV4</accession>
<evidence type="ECO:0000256" key="1">
    <source>
        <dbReference type="SAM" id="SignalP"/>
    </source>
</evidence>
<evidence type="ECO:0000313" key="3">
    <source>
        <dbReference type="Proteomes" id="UP001596056"/>
    </source>
</evidence>
<comment type="caution">
    <text evidence="2">The sequence shown here is derived from an EMBL/GenBank/DDBJ whole genome shotgun (WGS) entry which is preliminary data.</text>
</comment>
<dbReference type="Proteomes" id="UP001596056">
    <property type="component" value="Unassembled WGS sequence"/>
</dbReference>
<protein>
    <submittedName>
        <fullName evidence="2">Uncharacterized protein</fullName>
    </submittedName>
</protein>
<feature type="chain" id="PRO_5046596219" evidence="1">
    <location>
        <begin position="29"/>
        <end position="219"/>
    </location>
</feature>
<dbReference type="RefSeq" id="WP_209842183.1">
    <property type="nucleotide sequence ID" value="NZ_JAGGJP010000014.1"/>
</dbReference>
<feature type="signal peptide" evidence="1">
    <location>
        <begin position="1"/>
        <end position="28"/>
    </location>
</feature>